<organism evidence="2">
    <name type="scientific">Ornithodoros coriaceus</name>
    <name type="common">Soft tick</name>
    <name type="synonym">Argasid tick</name>
    <dbReference type="NCBI Taxonomy" id="92741"/>
    <lineage>
        <taxon>Eukaryota</taxon>
        <taxon>Metazoa</taxon>
        <taxon>Ecdysozoa</taxon>
        <taxon>Arthropoda</taxon>
        <taxon>Chelicerata</taxon>
        <taxon>Arachnida</taxon>
        <taxon>Acari</taxon>
        <taxon>Parasitiformes</taxon>
        <taxon>Ixodida</taxon>
        <taxon>Ixodoidea</taxon>
        <taxon>Argasidae</taxon>
        <taxon>Ornithodorinae</taxon>
        <taxon>Ornithodoros</taxon>
    </lineage>
</organism>
<accession>B2D2C3</accession>
<dbReference type="EMBL" id="EU574857">
    <property type="protein sequence ID" value="ACB70364.1"/>
    <property type="molecule type" value="mRNA"/>
</dbReference>
<keyword evidence="1" id="KW-0732">Signal</keyword>
<evidence type="ECO:0000313" key="2">
    <source>
        <dbReference type="EMBL" id="ACB70364.1"/>
    </source>
</evidence>
<dbReference type="AlphaFoldDB" id="B2D2C3"/>
<reference evidence="2" key="1">
    <citation type="journal article" date="2008" name="J. Proteomics">
        <title>An insight into the salivary transcriptome and proteome of the soft tick and vector of epizootic bovine abortion, Ornithodoros coriaceus.</title>
        <authorList>
            <person name="Francischetti I.M."/>
            <person name="Meng Z."/>
            <person name="Mans B.J."/>
            <person name="Gudderra N."/>
            <person name="Hall M."/>
            <person name="Veenstra T.D."/>
            <person name="Pham V.M."/>
            <person name="Kotsyfakis M."/>
            <person name="Ribeiro J.M."/>
        </authorList>
    </citation>
    <scope>NUCLEOTIDE SEQUENCE</scope>
    <source>
        <tissue evidence="2">Salivary glands</tissue>
    </source>
</reference>
<name>B2D2C3_ORNCO</name>
<proteinExistence type="evidence at transcript level"/>
<reference evidence="2" key="2">
    <citation type="submission" date="2008-03" db="EMBL/GenBank/DDBJ databases">
        <authorList>
            <person name="Li K.S."/>
            <person name="Guan Y."/>
            <person name="Wang J."/>
            <person name="Smith G.J.D."/>
            <person name="Xu K.M."/>
            <person name="Duan L."/>
            <person name="Rahardjo A.P."/>
            <person name="Puthavathana P."/>
            <person name="Buranathai C."/>
            <person name="Nguyen T.D."/>
            <person name="Estoepangestie A.T.S."/>
            <person name="Chaisingh A."/>
            <person name="Auewarakul P."/>
            <person name="Long H.T."/>
            <person name="Hanh N.T.H."/>
            <person name="Lim W."/>
            <person name="Webby R.J."/>
            <person name="Poon L.L.M."/>
            <person name="Chen H."/>
            <person name="Shortridge K.F."/>
            <person name="Yuen K.Y."/>
            <person name="Webster R.G."/>
            <person name="Peiris J.S.M."/>
        </authorList>
    </citation>
    <scope>NUCLEOTIDE SEQUENCE</scope>
    <source>
        <tissue evidence="2">Salivary glands</tissue>
    </source>
</reference>
<protein>
    <submittedName>
        <fullName evidence="2">Savignygrin-like protein</fullName>
    </submittedName>
</protein>
<sequence>MQSKVLLFAVLLLVSAVLAHGADSPCYDQPVWGCRGDAPTKDAWTYFPGDGCTEVSYCASYEPTTTNRFSSEGECKKACP</sequence>
<evidence type="ECO:0000256" key="1">
    <source>
        <dbReference type="SAM" id="SignalP"/>
    </source>
</evidence>
<feature type="chain" id="PRO_5002776029" evidence="1">
    <location>
        <begin position="22"/>
        <end position="80"/>
    </location>
</feature>
<feature type="signal peptide" evidence="1">
    <location>
        <begin position="1"/>
        <end position="21"/>
    </location>
</feature>